<feature type="region of interest" description="Disordered" evidence="1">
    <location>
        <begin position="443"/>
        <end position="475"/>
    </location>
</feature>
<dbReference type="PANTHER" id="PTHR35339:SF4">
    <property type="entry name" value="LINALOOL DEHYDRATASE_ISOMERASE DOMAIN-CONTAINING PROTEIN"/>
    <property type="match status" value="1"/>
</dbReference>
<dbReference type="EMBL" id="JAJAGO010000007">
    <property type="protein sequence ID" value="MCT2591563.1"/>
    <property type="molecule type" value="Genomic_DNA"/>
</dbReference>
<feature type="region of interest" description="Disordered" evidence="1">
    <location>
        <begin position="654"/>
        <end position="677"/>
    </location>
</feature>
<sequence length="677" mass="72952">MTTARSSHDTGLTPPPDFTLSPYTAYTRAHWEASADNLLDALLPYATPGLAQYRLPGRASHSGGWSDGLEGFARSFLLAAFRIAGARGCDRPGSTVIRDLILRYSAGLASGTEPGHPEHWPPITDHAQPMVEAASVAIALHETRPWLWDQLDDPVRQNVAAWLGGFVGATANDSNWRLFQVITEEFLVSVGAPHSRAEIDAGLARLEDWYRGSGWYTDGDGQKYDYYNGWAMHLYPALWARIAGPRADPELVARHRARLRTFLETHQYFFGSDGAPVHQGRSLTYRYAAAAPLWIGALADATPLSPGRTRRLASGALKHFADHGAPDRDGLLSLGWYRPFLPVTQAYSGPASPYWASKGFLGLLLPEDHPVWNAPEEPGPVDTADRRISLDAPGWLLHSTAADGIVRLVNHGSDRLQPAPQSSQKSRLPQASPHYNRFAYSSAAAPETPPGKDAPPGPDNQIALLSPSGPSRRNRIHRMYLGDSHAASWHAADTADQESDPPRCITTASLVRGPWEVRIHRVTAPAGTPVREGGWAVAGDDAPPAEESGPGWALAHRADGLTSVLVGLLGWEDGGVPVPGTVAHARGHNAYGEHSATPLLTLPRHPGGTRLLATLVVLTSDPDVYGDIPLLRTGAAAHPAPGGNVTVRFPDGTVEHVRADPLPPTRSSRTHPLKELQ</sequence>
<reference evidence="3 4" key="1">
    <citation type="submission" date="2021-10" db="EMBL/GenBank/DDBJ databases">
        <title>Streptomyces gossypii sp. nov., isolated from soil collected from cotton field.</title>
        <authorList>
            <person name="Ge X."/>
            <person name="Chen X."/>
            <person name="Liu W."/>
        </authorList>
    </citation>
    <scope>NUCLEOTIDE SEQUENCE [LARGE SCALE GENOMIC DNA]</scope>
    <source>
        <strain evidence="3 4">N2-109</strain>
    </source>
</reference>
<dbReference type="PIRSF" id="PIRSF014753">
    <property type="entry name" value="UCP014753"/>
    <property type="match status" value="1"/>
</dbReference>
<protein>
    <submittedName>
        <fullName evidence="3">DUF2264 domain-containing protein</fullName>
    </submittedName>
</protein>
<dbReference type="RefSeq" id="WP_260218879.1">
    <property type="nucleotide sequence ID" value="NZ_JAJAGO010000007.1"/>
</dbReference>
<dbReference type="Proteomes" id="UP001156389">
    <property type="component" value="Unassembled WGS sequence"/>
</dbReference>
<dbReference type="InterPro" id="IPR049349">
    <property type="entry name" value="DUF2264_N"/>
</dbReference>
<evidence type="ECO:0000313" key="3">
    <source>
        <dbReference type="EMBL" id="MCT2591563.1"/>
    </source>
</evidence>
<feature type="compositionally biased region" description="Pro residues" evidence="1">
    <location>
        <begin position="447"/>
        <end position="458"/>
    </location>
</feature>
<keyword evidence="4" id="KW-1185">Reference proteome</keyword>
<evidence type="ECO:0000313" key="4">
    <source>
        <dbReference type="Proteomes" id="UP001156389"/>
    </source>
</evidence>
<feature type="domain" description="DUF2264" evidence="2">
    <location>
        <begin position="27"/>
        <end position="378"/>
    </location>
</feature>
<dbReference type="PANTHER" id="PTHR35339">
    <property type="entry name" value="LINALOOL DEHYDRATASE_ISOMERASE DOMAIN-CONTAINING PROTEIN"/>
    <property type="match status" value="1"/>
</dbReference>
<dbReference type="Pfam" id="PF10022">
    <property type="entry name" value="DUF2264"/>
    <property type="match status" value="1"/>
</dbReference>
<gene>
    <name evidence="3" type="ORF">LHJ74_16935</name>
</gene>
<dbReference type="InterPro" id="IPR016624">
    <property type="entry name" value="UCP014753"/>
</dbReference>
<evidence type="ECO:0000256" key="1">
    <source>
        <dbReference type="SAM" id="MobiDB-lite"/>
    </source>
</evidence>
<accession>A0ABT2JUL2</accession>
<name>A0ABT2JUL2_9ACTN</name>
<organism evidence="3 4">
    <name type="scientific">Streptomyces gossypii</name>
    <dbReference type="NCBI Taxonomy" id="2883101"/>
    <lineage>
        <taxon>Bacteria</taxon>
        <taxon>Bacillati</taxon>
        <taxon>Actinomycetota</taxon>
        <taxon>Actinomycetes</taxon>
        <taxon>Kitasatosporales</taxon>
        <taxon>Streptomycetaceae</taxon>
        <taxon>Streptomyces</taxon>
    </lineage>
</organism>
<comment type="caution">
    <text evidence="3">The sequence shown here is derived from an EMBL/GenBank/DDBJ whole genome shotgun (WGS) entry which is preliminary data.</text>
</comment>
<proteinExistence type="predicted"/>
<evidence type="ECO:0000259" key="2">
    <source>
        <dbReference type="Pfam" id="PF10022"/>
    </source>
</evidence>